<evidence type="ECO:0000313" key="1">
    <source>
        <dbReference type="EMBL" id="KGO90601.1"/>
    </source>
</evidence>
<dbReference type="EMBL" id="JRLW01000001">
    <property type="protein sequence ID" value="KGO90601.1"/>
    <property type="molecule type" value="Genomic_DNA"/>
</dbReference>
<sequence length="167" mass="19490">MKKIILYLFILSLLFNIFQYMNSTKILKTQSKEIESCEAKIKAVRDSSNIVYNQMIDANYFSLEMDDESLEYFENYSIPELTEQIRNELLALNDAPNGNKLVPYDPIDGNKFIINKFKILNHRWIIADVYSGTLRGEILIKYFINDGKPTDFETIQAILHQPRKPAQ</sequence>
<accession>A0A0A2MG81</accession>
<organism evidence="1 2">
    <name type="scientific">Flavobacterium suncheonense GH29-5 = DSM 17707</name>
    <dbReference type="NCBI Taxonomy" id="1121899"/>
    <lineage>
        <taxon>Bacteria</taxon>
        <taxon>Pseudomonadati</taxon>
        <taxon>Bacteroidota</taxon>
        <taxon>Flavobacteriia</taxon>
        <taxon>Flavobacteriales</taxon>
        <taxon>Flavobacteriaceae</taxon>
        <taxon>Flavobacterium</taxon>
    </lineage>
</organism>
<reference evidence="1 2" key="1">
    <citation type="submission" date="2013-09" db="EMBL/GenBank/DDBJ databases">
        <authorList>
            <person name="Zeng Z."/>
            <person name="Chen C."/>
        </authorList>
    </citation>
    <scope>NUCLEOTIDE SEQUENCE [LARGE SCALE GENOMIC DNA]</scope>
    <source>
        <strain evidence="1 2">GH29-5</strain>
    </source>
</reference>
<comment type="caution">
    <text evidence="1">The sequence shown here is derived from an EMBL/GenBank/DDBJ whole genome shotgun (WGS) entry which is preliminary data.</text>
</comment>
<dbReference type="Proteomes" id="UP000030121">
    <property type="component" value="Unassembled WGS sequence"/>
</dbReference>
<proteinExistence type="predicted"/>
<keyword evidence="2" id="KW-1185">Reference proteome</keyword>
<dbReference type="STRING" id="1121899.GCA_000430025_00937"/>
<evidence type="ECO:0000313" key="2">
    <source>
        <dbReference type="Proteomes" id="UP000030121"/>
    </source>
</evidence>
<dbReference type="eggNOG" id="ENOG5032S0H">
    <property type="taxonomic scope" value="Bacteria"/>
</dbReference>
<evidence type="ECO:0008006" key="3">
    <source>
        <dbReference type="Google" id="ProtNLM"/>
    </source>
</evidence>
<dbReference type="RefSeq" id="WP_026979697.1">
    <property type="nucleotide sequence ID" value="NZ_AUCZ01000004.1"/>
</dbReference>
<dbReference type="AlphaFoldDB" id="A0A0A2MG81"/>
<gene>
    <name evidence="1" type="ORF">Q764_00315</name>
</gene>
<dbReference type="OrthoDB" id="1451701at2"/>
<protein>
    <recommendedName>
        <fullName evidence="3">Hydrolase</fullName>
    </recommendedName>
</protein>
<name>A0A0A2MG81_9FLAO</name>